<feature type="region of interest" description="Disordered" evidence="6">
    <location>
        <begin position="1"/>
        <end position="157"/>
    </location>
</feature>
<keyword evidence="4" id="KW-0508">mRNA splicing</keyword>
<dbReference type="EnsemblMetazoa" id="XM_014400380.2">
    <property type="protein sequence ID" value="XP_014255866.1"/>
    <property type="gene ID" value="LOC106670238"/>
</dbReference>
<evidence type="ECO:0000256" key="6">
    <source>
        <dbReference type="SAM" id="MobiDB-lite"/>
    </source>
</evidence>
<comment type="subcellular location">
    <subcellularLocation>
        <location evidence="1">Nucleus</location>
    </subcellularLocation>
</comment>
<evidence type="ECO:0000256" key="1">
    <source>
        <dbReference type="ARBA" id="ARBA00004123"/>
    </source>
</evidence>
<dbReference type="Proteomes" id="UP000494040">
    <property type="component" value="Unassembled WGS sequence"/>
</dbReference>
<dbReference type="PANTHER" id="PTHR14152:SF5">
    <property type="entry name" value="U4_U6.U5 TRI-SNRNP-ASSOCIATED PROTEIN 1"/>
    <property type="match status" value="1"/>
</dbReference>
<evidence type="ECO:0008006" key="9">
    <source>
        <dbReference type="Google" id="ProtNLM"/>
    </source>
</evidence>
<feature type="compositionally biased region" description="Basic residues" evidence="6">
    <location>
        <begin position="32"/>
        <end position="49"/>
    </location>
</feature>
<dbReference type="PANTHER" id="PTHR14152">
    <property type="entry name" value="SQUAMOUS CELL CARCINOMA ANTIGEN RECOGNISED BY CYTOTOXIC T LYMPHOCYTES"/>
    <property type="match status" value="1"/>
</dbReference>
<proteinExistence type="inferred from homology"/>
<dbReference type="Pfam" id="PF03343">
    <property type="entry name" value="SART-1"/>
    <property type="match status" value="1"/>
</dbReference>
<comment type="similarity">
    <text evidence="2">Belongs to the SNU66/SART1 family.</text>
</comment>
<dbReference type="GO" id="GO:0045292">
    <property type="term" value="P:mRNA cis splicing, via spliceosome"/>
    <property type="evidence" value="ECO:0007669"/>
    <property type="project" value="TreeGrafter"/>
</dbReference>
<feature type="compositionally biased region" description="Low complexity" evidence="6">
    <location>
        <begin position="126"/>
        <end position="135"/>
    </location>
</feature>
<evidence type="ECO:0000256" key="2">
    <source>
        <dbReference type="ARBA" id="ARBA00006076"/>
    </source>
</evidence>
<dbReference type="OMA" id="KRRDYTG"/>
<dbReference type="RefSeq" id="XP_014255866.1">
    <property type="nucleotide sequence ID" value="XM_014400380.2"/>
</dbReference>
<evidence type="ECO:0000313" key="8">
    <source>
        <dbReference type="Proteomes" id="UP000494040"/>
    </source>
</evidence>
<evidence type="ECO:0000256" key="3">
    <source>
        <dbReference type="ARBA" id="ARBA00022664"/>
    </source>
</evidence>
<name>A0A8I6S4Y0_CIMLE</name>
<feature type="compositionally biased region" description="Basic residues" evidence="6">
    <location>
        <begin position="1"/>
        <end position="18"/>
    </location>
</feature>
<feature type="compositionally biased region" description="Basic and acidic residues" evidence="6">
    <location>
        <begin position="19"/>
        <end position="31"/>
    </location>
</feature>
<dbReference type="OrthoDB" id="5583at2759"/>
<feature type="compositionally biased region" description="Polar residues" evidence="6">
    <location>
        <begin position="89"/>
        <end position="106"/>
    </location>
</feature>
<organism evidence="7 8">
    <name type="scientific">Cimex lectularius</name>
    <name type="common">Bed bug</name>
    <name type="synonym">Acanthia lectularia</name>
    <dbReference type="NCBI Taxonomy" id="79782"/>
    <lineage>
        <taxon>Eukaryota</taxon>
        <taxon>Metazoa</taxon>
        <taxon>Ecdysozoa</taxon>
        <taxon>Arthropoda</taxon>
        <taxon>Hexapoda</taxon>
        <taxon>Insecta</taxon>
        <taxon>Pterygota</taxon>
        <taxon>Neoptera</taxon>
        <taxon>Paraneoptera</taxon>
        <taxon>Hemiptera</taxon>
        <taxon>Heteroptera</taxon>
        <taxon>Panheteroptera</taxon>
        <taxon>Cimicomorpha</taxon>
        <taxon>Cimicidae</taxon>
        <taxon>Cimex</taxon>
    </lineage>
</organism>
<dbReference type="GO" id="GO:0000481">
    <property type="term" value="P:maturation of 5S rRNA"/>
    <property type="evidence" value="ECO:0007669"/>
    <property type="project" value="TreeGrafter"/>
</dbReference>
<dbReference type="Pfam" id="PF19252">
    <property type="entry name" value="HIND"/>
    <property type="match status" value="1"/>
</dbReference>
<dbReference type="GeneID" id="106670238"/>
<dbReference type="AlphaFoldDB" id="A0A8I6S4Y0"/>
<keyword evidence="8" id="KW-1185">Reference proteome</keyword>
<dbReference type="InterPro" id="IPR005011">
    <property type="entry name" value="SNU66/SART1"/>
</dbReference>
<keyword evidence="3" id="KW-0507">mRNA processing</keyword>
<dbReference type="InterPro" id="IPR045347">
    <property type="entry name" value="HIND"/>
</dbReference>
<dbReference type="GO" id="GO:0046540">
    <property type="term" value="C:U4/U6 x U5 tri-snRNP complex"/>
    <property type="evidence" value="ECO:0007669"/>
    <property type="project" value="InterPro"/>
</dbReference>
<evidence type="ECO:0000313" key="7">
    <source>
        <dbReference type="EnsemblMetazoa" id="XP_014255866.1"/>
    </source>
</evidence>
<accession>A0A8I6S4Y0</accession>
<feature type="compositionally biased region" description="Basic and acidic residues" evidence="6">
    <location>
        <begin position="136"/>
        <end position="157"/>
    </location>
</feature>
<sequence>MGKKHKKESRKRRHRSRSRSLEKDYDKDKDKDKRRHHKRHHKDKKREKSCKRDSSSNSEDDVIFVPLKVSKPDTKSSSPENVKAKDVPSSHQPTAPVVSNSSSGDNVLSVAETNALRAKLGLKPLSTPDSSSTGKSTDKSEEFVHKPAENIMDKKMTEKLRSKIAERKAKREIEKKLLAMKSLGDDGSEDESATAWVNKNKILLEARMKAELKAKELDEMDQEFGIGELVEEEIKKEKSAAYTAAHLKGLKVEHDIETFQEGKAIILTLKDQDILDENTDALVNVNMLDDERYKKNLFNKKQKPFGYNGVDTGELDMDEPKGVLTKYDEEIEGAKPIKPAFTIGEENLEAKKLMVKRQLKEKANMRLESLVLPEPKIANEYFSRDEMIKIKKPKKKKKIRKLTADDLLREKPIPTTQEDLGKRKVEEKEDVYTGPQEFMEVDEPIIKIKEEEEDPYLKRAVKKAMKLKSLPVEKLNTKLPKIEEVIMEVKEEPVDTLGSTIILNSTAEFCRTLGDIPTYGMAGNRDEEPDILLDFEREKEKKVKQKKKPDVVEDKGGWNDVEMNEKVVEVKPVEAPILDAEPDLGAGVAGALRLAVSKGYLEKDMANRPSASRFSHLAAQNYSIDDKAHSVEDEKLGRRERYLGPTLDFKEKDGYKPNIKLEYIDDEGHLLSAKEAFRYLSHKFHGKGPGKNKVEKRMKKNEQEGLMKQMSSTDTPLGTLQMLQHKQKETQSAFVVLSGNKHQLNMPTTIAKTKMMK</sequence>
<reference evidence="7" key="1">
    <citation type="submission" date="2022-01" db="UniProtKB">
        <authorList>
            <consortium name="EnsemblMetazoa"/>
        </authorList>
    </citation>
    <scope>IDENTIFICATION</scope>
</reference>
<dbReference type="KEGG" id="clec:106670238"/>
<evidence type="ECO:0000256" key="4">
    <source>
        <dbReference type="ARBA" id="ARBA00023187"/>
    </source>
</evidence>
<evidence type="ECO:0000256" key="5">
    <source>
        <dbReference type="ARBA" id="ARBA00023242"/>
    </source>
</evidence>
<protein>
    <recommendedName>
        <fullName evidence="9">U4/U6.U5 tri-snRNP-associated protein 1</fullName>
    </recommendedName>
</protein>
<keyword evidence="5" id="KW-0539">Nucleus</keyword>